<protein>
    <submittedName>
        <fullName evidence="1">Uncharacterized protein</fullName>
    </submittedName>
</protein>
<organism evidence="1 2">
    <name type="scientific">Promethearchaeum syntrophicum</name>
    <dbReference type="NCBI Taxonomy" id="2594042"/>
    <lineage>
        <taxon>Archaea</taxon>
        <taxon>Promethearchaeati</taxon>
        <taxon>Promethearchaeota</taxon>
        <taxon>Promethearchaeia</taxon>
        <taxon>Promethearchaeales</taxon>
        <taxon>Promethearchaeaceae</taxon>
        <taxon>Promethearchaeum</taxon>
    </lineage>
</organism>
<dbReference type="EMBL" id="CP042905">
    <property type="protein sequence ID" value="QEE14557.2"/>
    <property type="molecule type" value="Genomic_DNA"/>
</dbReference>
<dbReference type="KEGG" id="psyt:DSAG12_00370"/>
<gene>
    <name evidence="1" type="ORF">DSAG12_00370</name>
</gene>
<sequence length="212" mass="24873">MDLIDMLSKEEAENKLLKIFYDVKLNETREKEPTKAKIADFEETIEHDDLDHYLDIQDDVLKIGIHANSYEHGIPYIAVQMAGDSAIDWKDKYNYNKFNPILITEGIIVFLVFFVAGILEKFSIYAIGLFLIIAETVGFIYFIVQYIKWNKRIVIRFHEFFKNTGIFLPEETIKKYSKLALKNGFVKINHFFQYFIAFLLIGTWISFLTTVL</sequence>
<reference evidence="1 2" key="2">
    <citation type="journal article" date="2024" name="Int. J. Syst. Evol. Microbiol.">
        <title>Promethearchaeum syntrophicum gen. nov., sp. nov., an anaerobic, obligately syntrophic archaeon, the first isolate of the lineage 'Asgard' archaea, and proposal of the new archaeal phylum Promethearchaeota phyl. nov. and kingdom Promethearchaeati regn. nov.</title>
        <authorList>
            <person name="Imachi H."/>
            <person name="Nobu M.K."/>
            <person name="Kato S."/>
            <person name="Takaki Y."/>
            <person name="Miyazaki M."/>
            <person name="Miyata M."/>
            <person name="Ogawara M."/>
            <person name="Saito Y."/>
            <person name="Sakai S."/>
            <person name="Tahara Y.O."/>
            <person name="Takano Y."/>
            <person name="Tasumi E."/>
            <person name="Uematsu K."/>
            <person name="Yoshimura T."/>
            <person name="Itoh T."/>
            <person name="Ohkuma M."/>
            <person name="Takai K."/>
        </authorList>
    </citation>
    <scope>NUCLEOTIDE SEQUENCE [LARGE SCALE GENOMIC DNA]</scope>
    <source>
        <strain evidence="1 2">MK-D1</strain>
    </source>
</reference>
<dbReference type="Proteomes" id="UP000321408">
    <property type="component" value="Chromosome"/>
</dbReference>
<proteinExistence type="predicted"/>
<evidence type="ECO:0000313" key="1">
    <source>
        <dbReference type="EMBL" id="QEE14557.2"/>
    </source>
</evidence>
<name>A0A5B9D6X9_9ARCH</name>
<dbReference type="AlphaFoldDB" id="A0A5B9D6X9"/>
<accession>A0A5B9D6X9</accession>
<reference evidence="1 2" key="1">
    <citation type="journal article" date="2020" name="Nature">
        <title>Isolation of an archaeon at the prokaryote-eukaryote interface.</title>
        <authorList>
            <person name="Imachi H."/>
            <person name="Nobu M.K."/>
            <person name="Nakahara N."/>
            <person name="Morono Y."/>
            <person name="Ogawara M."/>
            <person name="Takaki Y."/>
            <person name="Takano Y."/>
            <person name="Uematsu K."/>
            <person name="Ikuta T."/>
            <person name="Ito M."/>
            <person name="Matsui Y."/>
            <person name="Miyazaki M."/>
            <person name="Murata K."/>
            <person name="Saito Y."/>
            <person name="Sakai S."/>
            <person name="Song C."/>
            <person name="Tasumi E."/>
            <person name="Yamanaka Y."/>
            <person name="Yamaguchi T."/>
            <person name="Kamagata Y."/>
            <person name="Tamaki H."/>
            <person name="Takai K."/>
        </authorList>
    </citation>
    <scope>NUCLEOTIDE SEQUENCE [LARGE SCALE GENOMIC DNA]</scope>
    <source>
        <strain evidence="1 2">MK-D1</strain>
    </source>
</reference>
<evidence type="ECO:0000313" key="2">
    <source>
        <dbReference type="Proteomes" id="UP000321408"/>
    </source>
</evidence>
<keyword evidence="2" id="KW-1185">Reference proteome</keyword>